<dbReference type="Gene3D" id="3.30.1330.60">
    <property type="entry name" value="OmpA-like domain"/>
    <property type="match status" value="1"/>
</dbReference>
<dbReference type="PRINTS" id="PR01021">
    <property type="entry name" value="OMPADOMAIN"/>
</dbReference>
<reference evidence="7 8" key="1">
    <citation type="submission" date="2019-06" db="EMBL/GenBank/DDBJ databases">
        <title>Whole genome sequence for Cellvibrionaceae sp. R142.</title>
        <authorList>
            <person name="Wang G."/>
        </authorList>
    </citation>
    <scope>NUCLEOTIDE SEQUENCE [LARGE SCALE GENOMIC DNA]</scope>
    <source>
        <strain evidence="7 8">R142</strain>
    </source>
</reference>
<evidence type="ECO:0000313" key="7">
    <source>
        <dbReference type="EMBL" id="TQV85160.1"/>
    </source>
</evidence>
<gene>
    <name evidence="7" type="ORF">FKG94_02940</name>
</gene>
<evidence type="ECO:0000256" key="1">
    <source>
        <dbReference type="ARBA" id="ARBA00004442"/>
    </source>
</evidence>
<protein>
    <submittedName>
        <fullName evidence="7">OmpA family protein</fullName>
    </submittedName>
</protein>
<dbReference type="Proteomes" id="UP000319732">
    <property type="component" value="Unassembled WGS sequence"/>
</dbReference>
<comment type="caution">
    <text evidence="7">The sequence shown here is derived from an EMBL/GenBank/DDBJ whole genome shotgun (WGS) entry which is preliminary data.</text>
</comment>
<dbReference type="PROSITE" id="PS51123">
    <property type="entry name" value="OMPA_2"/>
    <property type="match status" value="1"/>
</dbReference>
<dbReference type="Pfam" id="PF00691">
    <property type="entry name" value="OmpA"/>
    <property type="match status" value="1"/>
</dbReference>
<name>A0A545U6R2_9GAMM</name>
<dbReference type="CDD" id="cd07185">
    <property type="entry name" value="OmpA_C-like"/>
    <property type="match status" value="1"/>
</dbReference>
<dbReference type="SUPFAM" id="SSF103088">
    <property type="entry name" value="OmpA-like"/>
    <property type="match status" value="1"/>
</dbReference>
<feature type="coiled-coil region" evidence="5">
    <location>
        <begin position="96"/>
        <end position="126"/>
    </location>
</feature>
<feature type="domain" description="OmpA-like" evidence="6">
    <location>
        <begin position="366"/>
        <end position="484"/>
    </location>
</feature>
<dbReference type="InterPro" id="IPR006664">
    <property type="entry name" value="OMP_bac"/>
</dbReference>
<dbReference type="AlphaFoldDB" id="A0A545U6R2"/>
<keyword evidence="5" id="KW-0175">Coiled coil</keyword>
<dbReference type="InterPro" id="IPR036737">
    <property type="entry name" value="OmpA-like_sf"/>
</dbReference>
<evidence type="ECO:0000259" key="6">
    <source>
        <dbReference type="PROSITE" id="PS51123"/>
    </source>
</evidence>
<organism evidence="7 8">
    <name type="scientific">Exilibacterium tricleocarpae</name>
    <dbReference type="NCBI Taxonomy" id="2591008"/>
    <lineage>
        <taxon>Bacteria</taxon>
        <taxon>Pseudomonadati</taxon>
        <taxon>Pseudomonadota</taxon>
        <taxon>Gammaproteobacteria</taxon>
        <taxon>Cellvibrionales</taxon>
        <taxon>Cellvibrionaceae</taxon>
        <taxon>Exilibacterium</taxon>
    </lineage>
</organism>
<sequence>MNKVNFPLIAMIAVTLGLGISGCASNKGLSDQQLSQQYPEVARLQRQLEAGRSNELAILSPQRYQNANSAYDEAVKLARDGNTKANQQVKAGLAALARADENAATARDLLEEVLEARQKARDANAEQTSPEAFARAERNLLALTRSIEEGRIDRAKAGRAEAIRAYSNIELTALKTNAVDQAKASLARAKNRDVGDVAPKTMRLAEEEYQLALNTLDADRRDTAKAGVHAQRALWHIQRAMQIADIITHFRTSDFEEEDKVLWYQEQLAEVVAPVEKNVSFNQPNKRVVKDLRTQLSKVLDEKESVQMALEQTRTSGLKTVREKELALQAAQEQSEIEKRRNQAIAAKFDYVQSLFSASEAEVYRQTNNILIRAHGFAFKSGDSEIDSVNFGLLNKIVKAVEQFPDSRLVVSGHTDNRGSDDINLNLSMQRAENVATFLNQVGRIELQRIDATGYGKQRPVVSNDTDAGRAANRRVEVLIVNKDGV</sequence>
<keyword evidence="2 4" id="KW-0472">Membrane</keyword>
<dbReference type="GO" id="GO:0009279">
    <property type="term" value="C:cell outer membrane"/>
    <property type="evidence" value="ECO:0007669"/>
    <property type="project" value="UniProtKB-SubCell"/>
</dbReference>
<evidence type="ECO:0000256" key="4">
    <source>
        <dbReference type="PROSITE-ProRule" id="PRU00473"/>
    </source>
</evidence>
<dbReference type="PROSITE" id="PS51257">
    <property type="entry name" value="PROKAR_LIPOPROTEIN"/>
    <property type="match status" value="1"/>
</dbReference>
<evidence type="ECO:0000256" key="3">
    <source>
        <dbReference type="ARBA" id="ARBA00023237"/>
    </source>
</evidence>
<evidence type="ECO:0000313" key="8">
    <source>
        <dbReference type="Proteomes" id="UP000319732"/>
    </source>
</evidence>
<comment type="subcellular location">
    <subcellularLocation>
        <location evidence="1">Cell outer membrane</location>
    </subcellularLocation>
</comment>
<dbReference type="PANTHER" id="PTHR30329">
    <property type="entry name" value="STATOR ELEMENT OF FLAGELLAR MOTOR COMPLEX"/>
    <property type="match status" value="1"/>
</dbReference>
<keyword evidence="3" id="KW-0998">Cell outer membrane</keyword>
<evidence type="ECO:0000256" key="2">
    <source>
        <dbReference type="ARBA" id="ARBA00023136"/>
    </source>
</evidence>
<evidence type="ECO:0000256" key="5">
    <source>
        <dbReference type="SAM" id="Coils"/>
    </source>
</evidence>
<accession>A0A545U6R2</accession>
<dbReference type="OrthoDB" id="9782229at2"/>
<dbReference type="InterPro" id="IPR050330">
    <property type="entry name" value="Bact_OuterMem_StrucFunc"/>
</dbReference>
<dbReference type="InterPro" id="IPR006665">
    <property type="entry name" value="OmpA-like"/>
</dbReference>
<dbReference type="RefSeq" id="WP_142902707.1">
    <property type="nucleotide sequence ID" value="NZ_ML660088.1"/>
</dbReference>
<dbReference type="EMBL" id="VHSG01000004">
    <property type="protein sequence ID" value="TQV85160.1"/>
    <property type="molecule type" value="Genomic_DNA"/>
</dbReference>
<proteinExistence type="predicted"/>
<keyword evidence="8" id="KW-1185">Reference proteome</keyword>
<dbReference type="PANTHER" id="PTHR30329:SF21">
    <property type="entry name" value="LIPOPROTEIN YIAD-RELATED"/>
    <property type="match status" value="1"/>
</dbReference>